<feature type="domain" description="VTT" evidence="7">
    <location>
        <begin position="33"/>
        <end position="159"/>
    </location>
</feature>
<reference evidence="8 9" key="1">
    <citation type="submission" date="2017-07" db="EMBL/GenBank/DDBJ databases">
        <title>Analysis of two Campylobacter avium genomes and identification of a novel hippuricase gene.</title>
        <authorList>
            <person name="Miller W.G."/>
            <person name="Chapman M.H."/>
            <person name="Yee E."/>
            <person name="Revez J."/>
            <person name="Bono J.L."/>
            <person name="Rossi M."/>
        </authorList>
    </citation>
    <scope>NUCLEOTIDE SEQUENCE [LARGE SCALE GENOMIC DNA]</scope>
    <source>
        <strain evidence="8 9">LMG 24591</strain>
    </source>
</reference>
<dbReference type="InterPro" id="IPR032816">
    <property type="entry name" value="VTT_dom"/>
</dbReference>
<dbReference type="Pfam" id="PF09335">
    <property type="entry name" value="VTT_dom"/>
    <property type="match status" value="1"/>
</dbReference>
<dbReference type="Proteomes" id="UP000201169">
    <property type="component" value="Chromosome"/>
</dbReference>
<dbReference type="KEGG" id="cavi:CAV_0349"/>
<feature type="transmembrane region" description="Helical" evidence="6">
    <location>
        <begin position="171"/>
        <end position="193"/>
    </location>
</feature>
<dbReference type="GO" id="GO:0005886">
    <property type="term" value="C:plasma membrane"/>
    <property type="evidence" value="ECO:0007669"/>
    <property type="project" value="UniProtKB-SubCell"/>
</dbReference>
<evidence type="ECO:0000256" key="5">
    <source>
        <dbReference type="ARBA" id="ARBA00023136"/>
    </source>
</evidence>
<keyword evidence="5 6" id="KW-0472">Membrane</keyword>
<dbReference type="OrthoDB" id="9813426at2"/>
<evidence type="ECO:0000256" key="2">
    <source>
        <dbReference type="ARBA" id="ARBA00022475"/>
    </source>
</evidence>
<evidence type="ECO:0000256" key="3">
    <source>
        <dbReference type="ARBA" id="ARBA00022692"/>
    </source>
</evidence>
<evidence type="ECO:0000256" key="4">
    <source>
        <dbReference type="ARBA" id="ARBA00022989"/>
    </source>
</evidence>
<dbReference type="InterPro" id="IPR051311">
    <property type="entry name" value="DedA_domain"/>
</dbReference>
<name>A0A222MVE8_9BACT</name>
<organism evidence="8 9">
    <name type="scientific">Campylobacter avium LMG 24591</name>
    <dbReference type="NCBI Taxonomy" id="522484"/>
    <lineage>
        <taxon>Bacteria</taxon>
        <taxon>Pseudomonadati</taxon>
        <taxon>Campylobacterota</taxon>
        <taxon>Epsilonproteobacteria</taxon>
        <taxon>Campylobacterales</taxon>
        <taxon>Campylobacteraceae</taxon>
        <taxon>Campylobacter</taxon>
    </lineage>
</organism>
<gene>
    <name evidence="8" type="ORF">CAV_0349</name>
</gene>
<feature type="transmembrane region" description="Helical" evidence="6">
    <location>
        <begin position="136"/>
        <end position="159"/>
    </location>
</feature>
<evidence type="ECO:0000259" key="7">
    <source>
        <dbReference type="Pfam" id="PF09335"/>
    </source>
</evidence>
<comment type="subcellular location">
    <subcellularLocation>
        <location evidence="1">Cell membrane</location>
        <topology evidence="1">Multi-pass membrane protein</topology>
    </subcellularLocation>
</comment>
<proteinExistence type="predicted"/>
<dbReference type="PANTHER" id="PTHR42709:SF6">
    <property type="entry name" value="UNDECAPRENYL PHOSPHATE TRANSPORTER A"/>
    <property type="match status" value="1"/>
</dbReference>
<protein>
    <submittedName>
        <fullName evidence="8">Putative membrane protein, DedA family, type II (SNARE domain)</fullName>
    </submittedName>
</protein>
<evidence type="ECO:0000256" key="6">
    <source>
        <dbReference type="SAM" id="Phobius"/>
    </source>
</evidence>
<evidence type="ECO:0000256" key="1">
    <source>
        <dbReference type="ARBA" id="ARBA00004651"/>
    </source>
</evidence>
<feature type="transmembrane region" description="Helical" evidence="6">
    <location>
        <begin position="7"/>
        <end position="33"/>
    </location>
</feature>
<evidence type="ECO:0000313" key="8">
    <source>
        <dbReference type="EMBL" id="ASQ30017.1"/>
    </source>
</evidence>
<keyword evidence="2" id="KW-1003">Cell membrane</keyword>
<keyword evidence="9" id="KW-1185">Reference proteome</keyword>
<accession>A0A222MVE8</accession>
<dbReference type="AlphaFoldDB" id="A0A222MVE8"/>
<keyword evidence="4 6" id="KW-1133">Transmembrane helix</keyword>
<dbReference type="PANTHER" id="PTHR42709">
    <property type="entry name" value="ALKALINE PHOSPHATASE LIKE PROTEIN"/>
    <property type="match status" value="1"/>
</dbReference>
<keyword evidence="3 6" id="KW-0812">Transmembrane</keyword>
<dbReference type="EMBL" id="CP022347">
    <property type="protein sequence ID" value="ASQ30017.1"/>
    <property type="molecule type" value="Genomic_DNA"/>
</dbReference>
<sequence length="204" mass="23208">MQSFIDFILNLASDLGYVGIIILMTIESCFIPFPSEVVMIPAGYLAYKGEFNAYICILCGILGSVLGALINYYICFFWGRSFVIKYGKFFGITEEKFQKFEAFFNKHGEFSTFICRLLPGIRQYISMPAGLAKMKMFNFVFFTAAGSGIWVSILVYLGYFLGQNEELIKESLHQILIAIVIFALLATGIYIYINKKMKKNKTLH</sequence>
<evidence type="ECO:0000313" key="9">
    <source>
        <dbReference type="Proteomes" id="UP000201169"/>
    </source>
</evidence>
<feature type="transmembrane region" description="Helical" evidence="6">
    <location>
        <begin position="53"/>
        <end position="78"/>
    </location>
</feature>
<dbReference type="RefSeq" id="WP_094324805.1">
    <property type="nucleotide sequence ID" value="NZ_CP022347.1"/>
</dbReference>